<protein>
    <submittedName>
        <fullName evidence="3">Uncharacterized protein</fullName>
    </submittedName>
</protein>
<feature type="region of interest" description="Disordered" evidence="1">
    <location>
        <begin position="287"/>
        <end position="321"/>
    </location>
</feature>
<sequence length="321" mass="34106">MNTGPGQPDREPLTPEEREWAQRLSRLGPSAGPPSAIDARILAAAHDAVAKRPPARDRGRRRWPLALGVAASLALAVGIAWRLRPMPELAPARDEAEVAAARTVGGPAPPAEPMYGPAPATVRIEPPPPPQEAKRESKEQDKPEIPEQARPTPIVLDDLRANDAAMAPPAPAAPPPPPAPAPIAAEAAAATAAANADMTAGAAASAQESERMQKAAEAVSAQRAKTIESPEVSRREAQAQKQAADADIDIAGSDDGDEPPAYANSPQVREAWLRRIRELIAEGNLQQAHDSLDEFQRRYPDQPLPEDLKQFEQSKHGSLLP</sequence>
<dbReference type="AlphaFoldDB" id="A0A4U5JWC7"/>
<feature type="compositionally biased region" description="Basic and acidic residues" evidence="1">
    <location>
        <begin position="225"/>
        <end position="238"/>
    </location>
</feature>
<feature type="region of interest" description="Disordered" evidence="1">
    <location>
        <begin position="93"/>
        <end position="266"/>
    </location>
</feature>
<evidence type="ECO:0000313" key="4">
    <source>
        <dbReference type="Proteomes" id="UP000308707"/>
    </source>
</evidence>
<gene>
    <name evidence="3" type="ORF">FCE95_01155</name>
</gene>
<comment type="caution">
    <text evidence="3">The sequence shown here is derived from an EMBL/GenBank/DDBJ whole genome shotgun (WGS) entry which is preliminary data.</text>
</comment>
<proteinExistence type="predicted"/>
<keyword evidence="2" id="KW-1133">Transmembrane helix</keyword>
<feature type="compositionally biased region" description="Low complexity" evidence="1">
    <location>
        <begin position="182"/>
        <end position="206"/>
    </location>
</feature>
<feature type="transmembrane region" description="Helical" evidence="2">
    <location>
        <begin position="63"/>
        <end position="83"/>
    </location>
</feature>
<keyword evidence="2" id="KW-0812">Transmembrane</keyword>
<accession>A0A4U5JWC7</accession>
<feature type="region of interest" description="Disordered" evidence="1">
    <location>
        <begin position="1"/>
        <end position="36"/>
    </location>
</feature>
<evidence type="ECO:0000313" key="3">
    <source>
        <dbReference type="EMBL" id="TKR32961.1"/>
    </source>
</evidence>
<dbReference type="Proteomes" id="UP000308707">
    <property type="component" value="Unassembled WGS sequence"/>
</dbReference>
<evidence type="ECO:0000256" key="1">
    <source>
        <dbReference type="SAM" id="MobiDB-lite"/>
    </source>
</evidence>
<feature type="compositionally biased region" description="Pro residues" evidence="1">
    <location>
        <begin position="168"/>
        <end position="181"/>
    </location>
</feature>
<dbReference type="RefSeq" id="WP_137265170.1">
    <property type="nucleotide sequence ID" value="NZ_SZUA01000001.1"/>
</dbReference>
<keyword evidence="4" id="KW-1185">Reference proteome</keyword>
<feature type="compositionally biased region" description="Basic and acidic residues" evidence="1">
    <location>
        <begin position="132"/>
        <end position="147"/>
    </location>
</feature>
<organism evidence="3 4">
    <name type="scientific">Luteimonas gilva</name>
    <dbReference type="NCBI Taxonomy" id="2572684"/>
    <lineage>
        <taxon>Bacteria</taxon>
        <taxon>Pseudomonadati</taxon>
        <taxon>Pseudomonadota</taxon>
        <taxon>Gammaproteobacteria</taxon>
        <taxon>Lysobacterales</taxon>
        <taxon>Lysobacteraceae</taxon>
        <taxon>Luteimonas</taxon>
    </lineage>
</organism>
<name>A0A4U5JWC7_9GAMM</name>
<reference evidence="3 4" key="1">
    <citation type="submission" date="2019-04" db="EMBL/GenBank/DDBJ databases">
        <title>Reference strain of H23.</title>
        <authorList>
            <person name="Luo X."/>
        </authorList>
    </citation>
    <scope>NUCLEOTIDE SEQUENCE [LARGE SCALE GENOMIC DNA]</scope>
    <source>
        <strain evidence="3 4">H23</strain>
    </source>
</reference>
<evidence type="ECO:0000256" key="2">
    <source>
        <dbReference type="SAM" id="Phobius"/>
    </source>
</evidence>
<feature type="compositionally biased region" description="Basic and acidic residues" evidence="1">
    <location>
        <begin position="8"/>
        <end position="21"/>
    </location>
</feature>
<feature type="compositionally biased region" description="Acidic residues" evidence="1">
    <location>
        <begin position="246"/>
        <end position="258"/>
    </location>
</feature>
<dbReference type="EMBL" id="SZUA01000001">
    <property type="protein sequence ID" value="TKR32961.1"/>
    <property type="molecule type" value="Genomic_DNA"/>
</dbReference>
<keyword evidence="2" id="KW-0472">Membrane</keyword>
<feature type="compositionally biased region" description="Basic and acidic residues" evidence="1">
    <location>
        <begin position="290"/>
        <end position="315"/>
    </location>
</feature>
<dbReference type="OrthoDB" id="6057666at2"/>